<dbReference type="PROSITE" id="PS50887">
    <property type="entry name" value="GGDEF"/>
    <property type="match status" value="1"/>
</dbReference>
<dbReference type="Pfam" id="PF00563">
    <property type="entry name" value="EAL"/>
    <property type="match status" value="1"/>
</dbReference>
<dbReference type="Gene3D" id="3.20.20.450">
    <property type="entry name" value="EAL domain"/>
    <property type="match status" value="1"/>
</dbReference>
<dbReference type="Gene3D" id="3.30.70.270">
    <property type="match status" value="1"/>
</dbReference>
<evidence type="ECO:0000259" key="2">
    <source>
        <dbReference type="PROSITE" id="PS50887"/>
    </source>
</evidence>
<dbReference type="InterPro" id="IPR029787">
    <property type="entry name" value="Nucleotide_cyclase"/>
</dbReference>
<sequence length="511" mass="57883">MIGMFGFGIDVAVTLFLCVVIRTVYKRYNRKHEESDFLQFLTFKISSQIEQRNKLRISHIPPKFKELYSSIENLLKVLPPPTGLDKLTGLMNRLGLKGRMAMLMPVKHGCFILVDIHRFRYVNDLFGFTLGDQLLCRFAERLKNLPQRPKLLARMSGAEFFMYFDLGISTEQLHQLQNQLQMPYDIKGTPISVKLKIGKLDIEEHYADVSVMLKRLDLAIIKAADQPSLFSAYKYGDDRIQDRELTIIGSLPTSLKRNELYMVYQPKESLTQGGFTQVEALIRWEHKKLGQLSPAEFIPLAERAGVIDIVSRWALEQVMLQQVNWRSVGLCAQIAVNLSSHDLCRDTLAEDILSGLERHNLPANSLIIEITESSLMEDTLKAIRTLNQLRDLGVSIAVDDFGTGHSSLAYLKQLPIDEVKIDRSFLENIFNEKESLYILEASVSLPKKLGLTVTVEGVETAKVRELLCLIGVDKVQGKHFAMPMLPLELELCWAVLNTPCSEIESATELVG</sequence>
<dbReference type="EMBL" id="QYYH01000097">
    <property type="protein sequence ID" value="RJY10663.1"/>
    <property type="molecule type" value="Genomic_DNA"/>
</dbReference>
<dbReference type="PANTHER" id="PTHR33121:SF71">
    <property type="entry name" value="OXYGEN SENSOR PROTEIN DOSP"/>
    <property type="match status" value="1"/>
</dbReference>
<organism evidence="3 4">
    <name type="scientific">Parashewanella spongiae</name>
    <dbReference type="NCBI Taxonomy" id="342950"/>
    <lineage>
        <taxon>Bacteria</taxon>
        <taxon>Pseudomonadati</taxon>
        <taxon>Pseudomonadota</taxon>
        <taxon>Gammaproteobacteria</taxon>
        <taxon>Alteromonadales</taxon>
        <taxon>Shewanellaceae</taxon>
        <taxon>Parashewanella</taxon>
    </lineage>
</organism>
<dbReference type="SMART" id="SM00052">
    <property type="entry name" value="EAL"/>
    <property type="match status" value="1"/>
</dbReference>
<evidence type="ECO:0000259" key="1">
    <source>
        <dbReference type="PROSITE" id="PS50883"/>
    </source>
</evidence>
<comment type="caution">
    <text evidence="3">The sequence shown here is derived from an EMBL/GenBank/DDBJ whole genome shotgun (WGS) entry which is preliminary data.</text>
</comment>
<name>A0A3A6TIX1_9GAMM</name>
<dbReference type="SMART" id="SM00267">
    <property type="entry name" value="GGDEF"/>
    <property type="match status" value="1"/>
</dbReference>
<feature type="domain" description="GGDEF" evidence="2">
    <location>
        <begin position="107"/>
        <end position="238"/>
    </location>
</feature>
<dbReference type="SUPFAM" id="SSF141868">
    <property type="entry name" value="EAL domain-like"/>
    <property type="match status" value="1"/>
</dbReference>
<keyword evidence="4" id="KW-1185">Reference proteome</keyword>
<dbReference type="SUPFAM" id="SSF55073">
    <property type="entry name" value="Nucleotide cyclase"/>
    <property type="match status" value="1"/>
</dbReference>
<feature type="domain" description="EAL" evidence="1">
    <location>
        <begin position="244"/>
        <end position="497"/>
    </location>
</feature>
<protein>
    <submittedName>
        <fullName evidence="3">GGDEF domain-containing protein</fullName>
    </submittedName>
</protein>
<dbReference type="InterPro" id="IPR050706">
    <property type="entry name" value="Cyclic-di-GMP_PDE-like"/>
</dbReference>
<proteinExistence type="predicted"/>
<dbReference type="NCBIfam" id="TIGR00254">
    <property type="entry name" value="GGDEF"/>
    <property type="match status" value="1"/>
</dbReference>
<accession>A0A3A6TIX1</accession>
<dbReference type="CDD" id="cd01948">
    <property type="entry name" value="EAL"/>
    <property type="match status" value="1"/>
</dbReference>
<dbReference type="GO" id="GO:0071111">
    <property type="term" value="F:cyclic-guanylate-specific phosphodiesterase activity"/>
    <property type="evidence" value="ECO:0007669"/>
    <property type="project" value="InterPro"/>
</dbReference>
<dbReference type="PROSITE" id="PS50883">
    <property type="entry name" value="EAL"/>
    <property type="match status" value="1"/>
</dbReference>
<dbReference type="AlphaFoldDB" id="A0A3A6TIX1"/>
<dbReference type="PANTHER" id="PTHR33121">
    <property type="entry name" value="CYCLIC DI-GMP PHOSPHODIESTERASE PDEF"/>
    <property type="match status" value="1"/>
</dbReference>
<evidence type="ECO:0000313" key="3">
    <source>
        <dbReference type="EMBL" id="RJY10663.1"/>
    </source>
</evidence>
<dbReference type="Proteomes" id="UP000273022">
    <property type="component" value="Unassembled WGS sequence"/>
</dbReference>
<dbReference type="Pfam" id="PF00990">
    <property type="entry name" value="GGDEF"/>
    <property type="match status" value="1"/>
</dbReference>
<dbReference type="InterPro" id="IPR001633">
    <property type="entry name" value="EAL_dom"/>
</dbReference>
<dbReference type="InterPro" id="IPR043128">
    <property type="entry name" value="Rev_trsase/Diguanyl_cyclase"/>
</dbReference>
<dbReference type="InterPro" id="IPR035919">
    <property type="entry name" value="EAL_sf"/>
</dbReference>
<dbReference type="InterPro" id="IPR000160">
    <property type="entry name" value="GGDEF_dom"/>
</dbReference>
<dbReference type="OrthoDB" id="9804951at2"/>
<evidence type="ECO:0000313" key="4">
    <source>
        <dbReference type="Proteomes" id="UP000273022"/>
    </source>
</evidence>
<reference evidence="3 4" key="1">
    <citation type="submission" date="2018-09" db="EMBL/GenBank/DDBJ databases">
        <title>Phylogeny of the Shewanellaceae, and recommendation for two new genera, Pseudoshewanella and Parashewanella.</title>
        <authorList>
            <person name="Wang G."/>
        </authorList>
    </citation>
    <scope>NUCLEOTIDE SEQUENCE [LARGE SCALE GENOMIC DNA]</scope>
    <source>
        <strain evidence="3 4">KCTC 22492</strain>
    </source>
</reference>
<gene>
    <name evidence="3" type="ORF">D5R81_14185</name>
</gene>